<reference evidence="2" key="1">
    <citation type="submission" date="2023-10" db="EMBL/GenBank/DDBJ databases">
        <title>Genome assembly of Pristionchus species.</title>
        <authorList>
            <person name="Yoshida K."/>
            <person name="Sommer R.J."/>
        </authorList>
    </citation>
    <scope>NUCLEOTIDE SEQUENCE</scope>
    <source>
        <strain evidence="2">RS5133</strain>
    </source>
</reference>
<gene>
    <name evidence="2" type="ORF">PFISCL1PPCAC_28998</name>
</gene>
<organism evidence="2 3">
    <name type="scientific">Pristionchus fissidentatus</name>
    <dbReference type="NCBI Taxonomy" id="1538716"/>
    <lineage>
        <taxon>Eukaryota</taxon>
        <taxon>Metazoa</taxon>
        <taxon>Ecdysozoa</taxon>
        <taxon>Nematoda</taxon>
        <taxon>Chromadorea</taxon>
        <taxon>Rhabditida</taxon>
        <taxon>Rhabditina</taxon>
        <taxon>Diplogasteromorpha</taxon>
        <taxon>Diplogasteroidea</taxon>
        <taxon>Neodiplogasteridae</taxon>
        <taxon>Pristionchus</taxon>
    </lineage>
</organism>
<proteinExistence type="predicted"/>
<feature type="non-terminal residue" evidence="2">
    <location>
        <position position="1"/>
    </location>
</feature>
<dbReference type="AlphaFoldDB" id="A0AAV5X2D1"/>
<keyword evidence="3" id="KW-1185">Reference proteome</keyword>
<evidence type="ECO:0000256" key="1">
    <source>
        <dbReference type="SAM" id="MobiDB-lite"/>
    </source>
</evidence>
<accession>A0AAV5X2D1</accession>
<protein>
    <submittedName>
        <fullName evidence="2">Uncharacterized protein</fullName>
    </submittedName>
</protein>
<sequence length="103" mass="11364">INPSFADLTLLGMAFMEMPQQKHVCGQPGVLCGIAEVEERRSFGRTSWEQHMVVAAAFRMPAHLQVLSARSGNGFSGGRPHRSSQRAVQDVHADEEDASWRSN</sequence>
<dbReference type="EMBL" id="BTSY01000231">
    <property type="protein sequence ID" value="GMT37701.1"/>
    <property type="molecule type" value="Genomic_DNA"/>
</dbReference>
<feature type="region of interest" description="Disordered" evidence="1">
    <location>
        <begin position="69"/>
        <end position="103"/>
    </location>
</feature>
<evidence type="ECO:0000313" key="2">
    <source>
        <dbReference type="EMBL" id="GMT37701.1"/>
    </source>
</evidence>
<evidence type="ECO:0000313" key="3">
    <source>
        <dbReference type="Proteomes" id="UP001432322"/>
    </source>
</evidence>
<dbReference type="Proteomes" id="UP001432322">
    <property type="component" value="Unassembled WGS sequence"/>
</dbReference>
<comment type="caution">
    <text evidence="2">The sequence shown here is derived from an EMBL/GenBank/DDBJ whole genome shotgun (WGS) entry which is preliminary data.</text>
</comment>
<name>A0AAV5X2D1_9BILA</name>